<sequence length="241" mass="27668">MGTLAKSNNNYSSKYKGRLDKQGDRIRIKSFYLSGYKLMSLILCIPLVLMLLGCNVFEIELFGKKFGRSSEAEGESSFDEIKDMAADDATGNGDTDAGDDNGDTQNGEGPETSEEGLLQQSEEQNDMQKSVLSMEELRFYFSEAMKHFGDGSYIIAEYYLNKIKDDYLVLQDHIFYYMAKSLLMQEKFIQSEEYYLKTIQNFPDSIWMELAALEIADLYYLQEDYISAEEKYSDFLSSYPE</sequence>
<evidence type="ECO:0000256" key="1">
    <source>
        <dbReference type="SAM" id="MobiDB-lite"/>
    </source>
</evidence>
<keyword evidence="2" id="KW-0472">Membrane</keyword>
<reference evidence="3" key="1">
    <citation type="journal article" date="2014" name="Front. Microbiol.">
        <title>High frequency of phylogenetically diverse reductive dehalogenase-homologous genes in deep subseafloor sedimentary metagenomes.</title>
        <authorList>
            <person name="Kawai M."/>
            <person name="Futagami T."/>
            <person name="Toyoda A."/>
            <person name="Takaki Y."/>
            <person name="Nishi S."/>
            <person name="Hori S."/>
            <person name="Arai W."/>
            <person name="Tsubouchi T."/>
            <person name="Morono Y."/>
            <person name="Uchiyama I."/>
            <person name="Ito T."/>
            <person name="Fujiyama A."/>
            <person name="Inagaki F."/>
            <person name="Takami H."/>
        </authorList>
    </citation>
    <scope>NUCLEOTIDE SEQUENCE</scope>
    <source>
        <strain evidence="3">Expedition CK06-06</strain>
    </source>
</reference>
<feature type="transmembrane region" description="Helical" evidence="2">
    <location>
        <begin position="38"/>
        <end position="59"/>
    </location>
</feature>
<keyword evidence="2" id="KW-0812">Transmembrane</keyword>
<proteinExistence type="predicted"/>
<name>X0TR59_9ZZZZ</name>
<accession>X0TR59</accession>
<dbReference type="EMBL" id="BARS01012001">
    <property type="protein sequence ID" value="GAF96028.1"/>
    <property type="molecule type" value="Genomic_DNA"/>
</dbReference>
<organism evidence="3">
    <name type="scientific">marine sediment metagenome</name>
    <dbReference type="NCBI Taxonomy" id="412755"/>
    <lineage>
        <taxon>unclassified sequences</taxon>
        <taxon>metagenomes</taxon>
        <taxon>ecological metagenomes</taxon>
    </lineage>
</organism>
<dbReference type="Gene3D" id="1.25.40.10">
    <property type="entry name" value="Tetratricopeptide repeat domain"/>
    <property type="match status" value="1"/>
</dbReference>
<dbReference type="SUPFAM" id="SSF48452">
    <property type="entry name" value="TPR-like"/>
    <property type="match status" value="1"/>
</dbReference>
<feature type="region of interest" description="Disordered" evidence="1">
    <location>
        <begin position="88"/>
        <end position="125"/>
    </location>
</feature>
<keyword evidence="2" id="KW-1133">Transmembrane helix</keyword>
<gene>
    <name evidence="3" type="ORF">S01H1_21590</name>
</gene>
<dbReference type="InterPro" id="IPR011990">
    <property type="entry name" value="TPR-like_helical_dom_sf"/>
</dbReference>
<feature type="non-terminal residue" evidence="3">
    <location>
        <position position="241"/>
    </location>
</feature>
<protein>
    <submittedName>
        <fullName evidence="3">Uncharacterized protein</fullName>
    </submittedName>
</protein>
<comment type="caution">
    <text evidence="3">The sequence shown here is derived from an EMBL/GenBank/DDBJ whole genome shotgun (WGS) entry which is preliminary data.</text>
</comment>
<dbReference type="AlphaFoldDB" id="X0TR59"/>
<evidence type="ECO:0000256" key="2">
    <source>
        <dbReference type="SAM" id="Phobius"/>
    </source>
</evidence>
<evidence type="ECO:0000313" key="3">
    <source>
        <dbReference type="EMBL" id="GAF96028.1"/>
    </source>
</evidence>